<sequence>MVSINSGKTVKMAHKVDDLETMNGSLTDVRAFCRVVELGTLSAAARVLGETKGSISRRLRRLESSLGLTLLARHPRSVTVTGEGQLFYGKAREGLLLLEEGAELARATRSEPRGVLRITAPLDLGQEWLPPIIVDFARQYPQIRVELLLSDQRLDLASHQIDVALRATEGGLPDMGYSARALTPLTMGWFAAPDYLAQAPAPQCPEDLHGHALILAGQGSQGCRVRLRQGAMEEQLTFWPRLQTLDYASVLRLALCGGGLGFMPSLVAAQAVSRGQLQPVLTAWQAPAAELYLITQSGLRAPGRVQAFKEFLLAALAVD</sequence>
<name>A0ABP8Q9T2_9GAMM</name>
<dbReference type="CDD" id="cd08422">
    <property type="entry name" value="PBP2_CrgA_like"/>
    <property type="match status" value="1"/>
</dbReference>
<dbReference type="InterPro" id="IPR036390">
    <property type="entry name" value="WH_DNA-bd_sf"/>
</dbReference>
<evidence type="ECO:0000256" key="2">
    <source>
        <dbReference type="ARBA" id="ARBA00023015"/>
    </source>
</evidence>
<dbReference type="InterPro" id="IPR005119">
    <property type="entry name" value="LysR_subst-bd"/>
</dbReference>
<evidence type="ECO:0000256" key="3">
    <source>
        <dbReference type="ARBA" id="ARBA00023125"/>
    </source>
</evidence>
<dbReference type="SUPFAM" id="SSF46785">
    <property type="entry name" value="Winged helix' DNA-binding domain"/>
    <property type="match status" value="1"/>
</dbReference>
<organism evidence="6 7">
    <name type="scientific">Pseudaeromonas paramecii</name>
    <dbReference type="NCBI Taxonomy" id="2138166"/>
    <lineage>
        <taxon>Bacteria</taxon>
        <taxon>Pseudomonadati</taxon>
        <taxon>Pseudomonadota</taxon>
        <taxon>Gammaproteobacteria</taxon>
        <taxon>Aeromonadales</taxon>
        <taxon>Aeromonadaceae</taxon>
        <taxon>Pseudaeromonas</taxon>
    </lineage>
</organism>
<dbReference type="Gene3D" id="3.40.190.290">
    <property type="match status" value="1"/>
</dbReference>
<protein>
    <submittedName>
        <fullName evidence="6">LysR substrate-binding domain-containing protein</fullName>
    </submittedName>
</protein>
<feature type="domain" description="HTH lysR-type" evidence="5">
    <location>
        <begin position="26"/>
        <end position="81"/>
    </location>
</feature>
<dbReference type="Pfam" id="PF00126">
    <property type="entry name" value="HTH_1"/>
    <property type="match status" value="1"/>
</dbReference>
<evidence type="ECO:0000313" key="7">
    <source>
        <dbReference type="Proteomes" id="UP001501321"/>
    </source>
</evidence>
<dbReference type="Pfam" id="PF03466">
    <property type="entry name" value="LysR_substrate"/>
    <property type="match status" value="1"/>
</dbReference>
<evidence type="ECO:0000256" key="1">
    <source>
        <dbReference type="ARBA" id="ARBA00009437"/>
    </source>
</evidence>
<dbReference type="Gene3D" id="1.10.10.10">
    <property type="entry name" value="Winged helix-like DNA-binding domain superfamily/Winged helix DNA-binding domain"/>
    <property type="match status" value="1"/>
</dbReference>
<evidence type="ECO:0000256" key="4">
    <source>
        <dbReference type="ARBA" id="ARBA00023163"/>
    </source>
</evidence>
<keyword evidence="2" id="KW-0805">Transcription regulation</keyword>
<dbReference type="PANTHER" id="PTHR30537:SF3">
    <property type="entry name" value="TRANSCRIPTIONAL REGULATORY PROTEIN"/>
    <property type="match status" value="1"/>
</dbReference>
<dbReference type="SUPFAM" id="SSF53850">
    <property type="entry name" value="Periplasmic binding protein-like II"/>
    <property type="match status" value="1"/>
</dbReference>
<evidence type="ECO:0000313" key="6">
    <source>
        <dbReference type="EMBL" id="GAA4498549.1"/>
    </source>
</evidence>
<dbReference type="InterPro" id="IPR000847">
    <property type="entry name" value="LysR_HTH_N"/>
</dbReference>
<evidence type="ECO:0000259" key="5">
    <source>
        <dbReference type="PROSITE" id="PS50931"/>
    </source>
</evidence>
<reference evidence="7" key="1">
    <citation type="journal article" date="2019" name="Int. J. Syst. Evol. Microbiol.">
        <title>The Global Catalogue of Microorganisms (GCM) 10K type strain sequencing project: providing services to taxonomists for standard genome sequencing and annotation.</title>
        <authorList>
            <consortium name="The Broad Institute Genomics Platform"/>
            <consortium name="The Broad Institute Genome Sequencing Center for Infectious Disease"/>
            <person name="Wu L."/>
            <person name="Ma J."/>
        </authorList>
    </citation>
    <scope>NUCLEOTIDE SEQUENCE [LARGE SCALE GENOMIC DNA]</scope>
    <source>
        <strain evidence="7">JCM 32226</strain>
    </source>
</reference>
<dbReference type="PROSITE" id="PS50931">
    <property type="entry name" value="HTH_LYSR"/>
    <property type="match status" value="1"/>
</dbReference>
<comment type="caution">
    <text evidence="6">The sequence shown here is derived from an EMBL/GenBank/DDBJ whole genome shotgun (WGS) entry which is preliminary data.</text>
</comment>
<keyword evidence="4" id="KW-0804">Transcription</keyword>
<dbReference type="PANTHER" id="PTHR30537">
    <property type="entry name" value="HTH-TYPE TRANSCRIPTIONAL REGULATOR"/>
    <property type="match status" value="1"/>
</dbReference>
<dbReference type="EMBL" id="BAABFC010000012">
    <property type="protein sequence ID" value="GAA4498549.1"/>
    <property type="molecule type" value="Genomic_DNA"/>
</dbReference>
<keyword evidence="3" id="KW-0238">DNA-binding</keyword>
<keyword evidence="7" id="KW-1185">Reference proteome</keyword>
<dbReference type="Proteomes" id="UP001501321">
    <property type="component" value="Unassembled WGS sequence"/>
</dbReference>
<dbReference type="InterPro" id="IPR036388">
    <property type="entry name" value="WH-like_DNA-bd_sf"/>
</dbReference>
<accession>A0ABP8Q9T2</accession>
<proteinExistence type="inferred from homology"/>
<gene>
    <name evidence="6" type="ORF">GCM10023095_17150</name>
</gene>
<comment type="similarity">
    <text evidence="1">Belongs to the LysR transcriptional regulatory family.</text>
</comment>
<dbReference type="InterPro" id="IPR058163">
    <property type="entry name" value="LysR-type_TF_proteobact-type"/>
</dbReference>